<proteinExistence type="predicted"/>
<evidence type="ECO:0000313" key="1">
    <source>
        <dbReference type="EMBL" id="MPR35904.1"/>
    </source>
</evidence>
<dbReference type="EMBL" id="WHLY01000002">
    <property type="protein sequence ID" value="MPR35904.1"/>
    <property type="molecule type" value="Genomic_DNA"/>
</dbReference>
<evidence type="ECO:0008006" key="3">
    <source>
        <dbReference type="Google" id="ProtNLM"/>
    </source>
</evidence>
<reference evidence="1 2" key="1">
    <citation type="submission" date="2019-10" db="EMBL/GenBank/DDBJ databases">
        <title>Draft Genome Sequence of Cytophagaceae sp. SJW1-29.</title>
        <authorList>
            <person name="Choi A."/>
        </authorList>
    </citation>
    <scope>NUCLEOTIDE SEQUENCE [LARGE SCALE GENOMIC DNA]</scope>
    <source>
        <strain evidence="1 2">SJW1-29</strain>
    </source>
</reference>
<dbReference type="RefSeq" id="WP_373331476.1">
    <property type="nucleotide sequence ID" value="NZ_WHLY01000002.1"/>
</dbReference>
<organism evidence="1 2">
    <name type="scientific">Salmonirosea aquatica</name>
    <dbReference type="NCBI Taxonomy" id="2654236"/>
    <lineage>
        <taxon>Bacteria</taxon>
        <taxon>Pseudomonadati</taxon>
        <taxon>Bacteroidota</taxon>
        <taxon>Cytophagia</taxon>
        <taxon>Cytophagales</taxon>
        <taxon>Spirosomataceae</taxon>
        <taxon>Salmonirosea</taxon>
    </lineage>
</organism>
<dbReference type="AlphaFoldDB" id="A0A7C9FAR8"/>
<name>A0A7C9FAR8_9BACT</name>
<dbReference type="Pfam" id="PF14414">
    <property type="entry name" value="WHH"/>
    <property type="match status" value="1"/>
</dbReference>
<keyword evidence="2" id="KW-1185">Reference proteome</keyword>
<comment type="caution">
    <text evidence="1">The sequence shown here is derived from an EMBL/GenBank/DDBJ whole genome shotgun (WGS) entry which is preliminary data.</text>
</comment>
<dbReference type="Proteomes" id="UP000479293">
    <property type="component" value="Unassembled WGS sequence"/>
</dbReference>
<protein>
    <recommendedName>
        <fullName evidence="3">HNH endonuclease</fullName>
    </recommendedName>
</protein>
<dbReference type="InterPro" id="IPR032869">
    <property type="entry name" value="WHH_dom_containing"/>
</dbReference>
<gene>
    <name evidence="1" type="ORF">GBK04_21760</name>
</gene>
<sequence length="55" mass="6457">MQCNNSNFRYRDENKITWHHVEDTKTMVLIPTDIHDQVKHTGGIGVYKNNISLDE</sequence>
<accession>A0A7C9FAR8</accession>
<evidence type="ECO:0000313" key="2">
    <source>
        <dbReference type="Proteomes" id="UP000479293"/>
    </source>
</evidence>